<evidence type="ECO:0000313" key="3">
    <source>
        <dbReference type="Proteomes" id="UP001177003"/>
    </source>
</evidence>
<evidence type="ECO:0000313" key="2">
    <source>
        <dbReference type="EMBL" id="CAI9273554.1"/>
    </source>
</evidence>
<reference evidence="2" key="1">
    <citation type="submission" date="2023-04" db="EMBL/GenBank/DDBJ databases">
        <authorList>
            <person name="Vijverberg K."/>
            <person name="Xiong W."/>
            <person name="Schranz E."/>
        </authorList>
    </citation>
    <scope>NUCLEOTIDE SEQUENCE</scope>
</reference>
<evidence type="ECO:0000256" key="1">
    <source>
        <dbReference type="SAM" id="MobiDB-lite"/>
    </source>
</evidence>
<organism evidence="2 3">
    <name type="scientific">Lactuca saligna</name>
    <name type="common">Willowleaf lettuce</name>
    <dbReference type="NCBI Taxonomy" id="75948"/>
    <lineage>
        <taxon>Eukaryota</taxon>
        <taxon>Viridiplantae</taxon>
        <taxon>Streptophyta</taxon>
        <taxon>Embryophyta</taxon>
        <taxon>Tracheophyta</taxon>
        <taxon>Spermatophyta</taxon>
        <taxon>Magnoliopsida</taxon>
        <taxon>eudicotyledons</taxon>
        <taxon>Gunneridae</taxon>
        <taxon>Pentapetalae</taxon>
        <taxon>asterids</taxon>
        <taxon>campanulids</taxon>
        <taxon>Asterales</taxon>
        <taxon>Asteraceae</taxon>
        <taxon>Cichorioideae</taxon>
        <taxon>Cichorieae</taxon>
        <taxon>Lactucinae</taxon>
        <taxon>Lactuca</taxon>
    </lineage>
</organism>
<keyword evidence="3" id="KW-1185">Reference proteome</keyword>
<feature type="compositionally biased region" description="Basic and acidic residues" evidence="1">
    <location>
        <begin position="1"/>
        <end position="31"/>
    </location>
</feature>
<dbReference type="AlphaFoldDB" id="A0AA35YGK3"/>
<protein>
    <submittedName>
        <fullName evidence="2">Uncharacterized protein</fullName>
    </submittedName>
</protein>
<accession>A0AA35YGK3</accession>
<sequence>MEKERERRQWTNTERAENTKARRHNLVDRQLEGSSSGFDKTEERREKQRSREGKPGEKGVSGLWPVMKSINGRRSMGFAIGGVFDEKKGREVRNQGVTIGDVWLLLLRNPHRGICKLRCLKQKGVWVVPHDRKKGVSAPLMVGKLQFRWCLLPP</sequence>
<dbReference type="EMBL" id="OX465078">
    <property type="protein sequence ID" value="CAI9273554.1"/>
    <property type="molecule type" value="Genomic_DNA"/>
</dbReference>
<dbReference type="Proteomes" id="UP001177003">
    <property type="component" value="Chromosome 2"/>
</dbReference>
<name>A0AA35YGK3_LACSI</name>
<feature type="compositionally biased region" description="Basic and acidic residues" evidence="1">
    <location>
        <begin position="39"/>
        <end position="57"/>
    </location>
</feature>
<proteinExistence type="predicted"/>
<feature type="region of interest" description="Disordered" evidence="1">
    <location>
        <begin position="1"/>
        <end position="65"/>
    </location>
</feature>
<gene>
    <name evidence="2" type="ORF">LSALG_LOCUS13694</name>
</gene>